<keyword evidence="2" id="KW-1185">Reference proteome</keyword>
<sequence length="436" mass="51416">MKRFLGNLLIVVLAAAAIFQTYYLWSEYDDKSEKVQVKEEFKSEDLVRKVLSPRVVVYNKDKKHYLEYKTDDIFKKLLPDISKIFTTTTLENYEEITGEEYLKLQEEDSIVLTMAVYIEDQDFVKAMGLSEKTEGLNIKVNEIYLSDRAIVLSGGEKHFKLKNPSEVVVSNILKSKGTKDLIEAKTIYELYHVQKNIFIPVGDYIYARKFKYTNRVLDLSAQDRIMLAQRFISKDIDFIKEIRDEEKDIYVYESLIFKILNDGHLVFEDLNSRKQEEIEKSQKLINSLNFIVDKTGRTEGHYLRTMYDEKNKTKILFEKREDGIQVVPLKDSNPYIEIENEENMVRSYKERYRRADSNEDLVKYPHRLRHFEYIIGENLDKFGAETVQQVVENIKGVSLVYMDDEDEEELILGMKIHYNDKNYYIDLDKNVVKGVI</sequence>
<dbReference type="RefSeq" id="WP_008901117.1">
    <property type="nucleotide sequence ID" value="NZ_GL397071.1"/>
</dbReference>
<accession>E0NJE2</accession>
<organism evidence="1 2">
    <name type="scientific">Peptoniphilus duerdenii ATCC BAA-1640</name>
    <dbReference type="NCBI Taxonomy" id="862517"/>
    <lineage>
        <taxon>Bacteria</taxon>
        <taxon>Bacillati</taxon>
        <taxon>Bacillota</taxon>
        <taxon>Tissierellia</taxon>
        <taxon>Tissierellales</taxon>
        <taxon>Peptoniphilaceae</taxon>
        <taxon>Peptoniphilus</taxon>
    </lineage>
</organism>
<dbReference type="HOGENOM" id="CLU_628294_0_0_9"/>
<evidence type="ECO:0000313" key="1">
    <source>
        <dbReference type="EMBL" id="EFM26090.1"/>
    </source>
</evidence>
<protein>
    <recommendedName>
        <fullName evidence="3">YycH protein</fullName>
    </recommendedName>
</protein>
<dbReference type="eggNOG" id="ENOG502ZKVE">
    <property type="taxonomic scope" value="Bacteria"/>
</dbReference>
<dbReference type="STRING" id="862517.HMPREF9225_0281"/>
<dbReference type="EMBL" id="AEEH01000017">
    <property type="protein sequence ID" value="EFM26090.1"/>
    <property type="molecule type" value="Genomic_DNA"/>
</dbReference>
<reference evidence="1 2" key="1">
    <citation type="submission" date="2010-07" db="EMBL/GenBank/DDBJ databases">
        <authorList>
            <person name="Muzny D."/>
            <person name="Qin X."/>
            <person name="Deng J."/>
            <person name="Jiang H."/>
            <person name="Liu Y."/>
            <person name="Qu J."/>
            <person name="Song X.-Z."/>
            <person name="Zhang L."/>
            <person name="Thornton R."/>
            <person name="Coyle M."/>
            <person name="Francisco L."/>
            <person name="Jackson L."/>
            <person name="Javaid M."/>
            <person name="Korchina V."/>
            <person name="Kovar C."/>
            <person name="Mata R."/>
            <person name="Mathew T."/>
            <person name="Ngo R."/>
            <person name="Nguyen L."/>
            <person name="Nguyen N."/>
            <person name="Okwuonu G."/>
            <person name="Ongeri F."/>
            <person name="Pham C."/>
            <person name="Simmons D."/>
            <person name="Wilczek-Boney K."/>
            <person name="Hale W."/>
            <person name="Jakkamsetti A."/>
            <person name="Pham P."/>
            <person name="Ruth R."/>
            <person name="San Lucas F."/>
            <person name="Warren J."/>
            <person name="Zhang J."/>
            <person name="Zhao Z."/>
            <person name="Zhou C."/>
            <person name="Zhu D."/>
            <person name="Lee S."/>
            <person name="Bess C."/>
            <person name="Blankenburg K."/>
            <person name="Forbes L."/>
            <person name="Fu Q."/>
            <person name="Gubbala S."/>
            <person name="Hirani K."/>
            <person name="Jayaseelan J.C."/>
            <person name="Lara F."/>
            <person name="Munidasa M."/>
            <person name="Palculict T."/>
            <person name="Patil S."/>
            <person name="Pu L.-L."/>
            <person name="Saada N."/>
            <person name="Tang L."/>
            <person name="Weissenberger G."/>
            <person name="Zhu Y."/>
            <person name="Hemphill L."/>
            <person name="Shang Y."/>
            <person name="Youmans B."/>
            <person name="Ayvaz T."/>
            <person name="Ross M."/>
            <person name="Santibanez J."/>
            <person name="Aqrawi P."/>
            <person name="Gross S."/>
            <person name="Joshi V."/>
            <person name="Fowler G."/>
            <person name="Nazareth L."/>
            <person name="Reid J."/>
            <person name="Worley K."/>
            <person name="Petrosino J."/>
            <person name="Highlander S."/>
            <person name="Gibbs R."/>
        </authorList>
    </citation>
    <scope>NUCLEOTIDE SEQUENCE [LARGE SCALE GENOMIC DNA]</scope>
    <source>
        <strain evidence="1 2">ATCC BAA-1640</strain>
    </source>
</reference>
<gene>
    <name evidence="1" type="ORF">HMPREF9225_0281</name>
</gene>
<name>E0NJE2_9FIRM</name>
<evidence type="ECO:0000313" key="2">
    <source>
        <dbReference type="Proteomes" id="UP000003280"/>
    </source>
</evidence>
<dbReference type="InterPro" id="IPR042274">
    <property type="entry name" value="YycH/YycI_2"/>
</dbReference>
<dbReference type="Proteomes" id="UP000003280">
    <property type="component" value="Unassembled WGS sequence"/>
</dbReference>
<comment type="caution">
    <text evidence="1">The sequence shown here is derived from an EMBL/GenBank/DDBJ whole genome shotgun (WGS) entry which is preliminary data.</text>
</comment>
<dbReference type="Gene3D" id="3.30.310.160">
    <property type="entry name" value="YycH protein, domain 2"/>
    <property type="match status" value="1"/>
</dbReference>
<proteinExistence type="predicted"/>
<dbReference type="AlphaFoldDB" id="E0NJE2"/>
<evidence type="ECO:0008006" key="3">
    <source>
        <dbReference type="Google" id="ProtNLM"/>
    </source>
</evidence>